<name>A0A4V1ZDI7_9BACT</name>
<comment type="caution">
    <text evidence="2">The sequence shown here is derived from an EMBL/GenBank/DDBJ whole genome shotgun (WGS) entry which is preliminary data.</text>
</comment>
<evidence type="ECO:0008006" key="4">
    <source>
        <dbReference type="Google" id="ProtNLM"/>
    </source>
</evidence>
<dbReference type="Proteomes" id="UP000293162">
    <property type="component" value="Unassembled WGS sequence"/>
</dbReference>
<dbReference type="AlphaFoldDB" id="A0A4V1ZDI7"/>
<feature type="signal peptide" evidence="1">
    <location>
        <begin position="1"/>
        <end position="19"/>
    </location>
</feature>
<evidence type="ECO:0000313" key="3">
    <source>
        <dbReference type="Proteomes" id="UP000293162"/>
    </source>
</evidence>
<sequence length="207" mass="22558">MKKKLCISLLLLISVTTFGQVIPEGTRFLGGDLNFNSTESKVKDVVMNSNFGIGIRPSFTKFTKDNSSFTVAIGYNIVTAGVRSTFSSDLIKTTLHTISAGFYLSNYKMFNEKFGVSIRYGGDVGYSFNTSSTNRDTRSFIKSTILNLSAGPGIIYLLNEKWAVEGVTSLVNISSVYTKSGDVSAFSMGTDISLNPSVGIGFRYFLK</sequence>
<protein>
    <recommendedName>
        <fullName evidence="4">Outer membrane protein beta-barrel domain-containing protein</fullName>
    </recommendedName>
</protein>
<gene>
    <name evidence="2" type="ORF">EWM59_07240</name>
</gene>
<keyword evidence="1" id="KW-0732">Signal</keyword>
<organism evidence="2 3">
    <name type="scientific">Emticicia agri</name>
    <dbReference type="NCBI Taxonomy" id="2492393"/>
    <lineage>
        <taxon>Bacteria</taxon>
        <taxon>Pseudomonadati</taxon>
        <taxon>Bacteroidota</taxon>
        <taxon>Cytophagia</taxon>
        <taxon>Cytophagales</taxon>
        <taxon>Leadbetterellaceae</taxon>
        <taxon>Emticicia</taxon>
    </lineage>
</organism>
<proteinExistence type="predicted"/>
<dbReference type="RefSeq" id="WP_130020281.1">
    <property type="nucleotide sequence ID" value="NZ_SEWF01000008.1"/>
</dbReference>
<keyword evidence="3" id="KW-1185">Reference proteome</keyword>
<evidence type="ECO:0000313" key="2">
    <source>
        <dbReference type="EMBL" id="RYU96300.1"/>
    </source>
</evidence>
<dbReference type="EMBL" id="SEWF01000008">
    <property type="protein sequence ID" value="RYU96300.1"/>
    <property type="molecule type" value="Genomic_DNA"/>
</dbReference>
<accession>A0A4V1ZDI7</accession>
<reference evidence="2 3" key="1">
    <citation type="submission" date="2019-02" db="EMBL/GenBank/DDBJ databases">
        <title>Bacterial novel species Emticicia sp. 17J42-9 isolated from soil.</title>
        <authorList>
            <person name="Jung H.-Y."/>
        </authorList>
    </citation>
    <scope>NUCLEOTIDE SEQUENCE [LARGE SCALE GENOMIC DNA]</scope>
    <source>
        <strain evidence="2 3">17J42-9</strain>
    </source>
</reference>
<evidence type="ECO:0000256" key="1">
    <source>
        <dbReference type="SAM" id="SignalP"/>
    </source>
</evidence>
<dbReference type="OrthoDB" id="949623at2"/>
<feature type="chain" id="PRO_5020714395" description="Outer membrane protein beta-barrel domain-containing protein" evidence="1">
    <location>
        <begin position="20"/>
        <end position="207"/>
    </location>
</feature>